<dbReference type="OrthoDB" id="10610692at2759"/>
<evidence type="ECO:0000313" key="2">
    <source>
        <dbReference type="Proteomes" id="UP000623467"/>
    </source>
</evidence>
<proteinExistence type="predicted"/>
<reference evidence="1" key="1">
    <citation type="submission" date="2020-05" db="EMBL/GenBank/DDBJ databases">
        <title>Mycena genomes resolve the evolution of fungal bioluminescence.</title>
        <authorList>
            <person name="Tsai I.J."/>
        </authorList>
    </citation>
    <scope>NUCLEOTIDE SEQUENCE</scope>
    <source>
        <strain evidence="1">160909Yilan</strain>
    </source>
</reference>
<dbReference type="EMBL" id="JACAZH010000014">
    <property type="protein sequence ID" value="KAF7351112.1"/>
    <property type="molecule type" value="Genomic_DNA"/>
</dbReference>
<gene>
    <name evidence="1" type="ORF">MSAN_01673700</name>
</gene>
<protein>
    <submittedName>
        <fullName evidence="1">Uncharacterized protein</fullName>
    </submittedName>
</protein>
<accession>A0A8H6Y3H1</accession>
<evidence type="ECO:0000313" key="1">
    <source>
        <dbReference type="EMBL" id="KAF7351112.1"/>
    </source>
</evidence>
<sequence length="125" mass="14320">MLDNLRLGCVDKDAIEKTHRICGCFDKQVYGQVVEELCAGAINYLRFPNPRLRDIYTAIAQNAEWSALVTRIARRSGNISQDIRTLHHLLVKGPLADLVEEYKRSINARKMDYNQMMNMVILAKP</sequence>
<organism evidence="1 2">
    <name type="scientific">Mycena sanguinolenta</name>
    <dbReference type="NCBI Taxonomy" id="230812"/>
    <lineage>
        <taxon>Eukaryota</taxon>
        <taxon>Fungi</taxon>
        <taxon>Dikarya</taxon>
        <taxon>Basidiomycota</taxon>
        <taxon>Agaricomycotina</taxon>
        <taxon>Agaricomycetes</taxon>
        <taxon>Agaricomycetidae</taxon>
        <taxon>Agaricales</taxon>
        <taxon>Marasmiineae</taxon>
        <taxon>Mycenaceae</taxon>
        <taxon>Mycena</taxon>
    </lineage>
</organism>
<keyword evidence="2" id="KW-1185">Reference proteome</keyword>
<dbReference type="AlphaFoldDB" id="A0A8H6Y3H1"/>
<comment type="caution">
    <text evidence="1">The sequence shown here is derived from an EMBL/GenBank/DDBJ whole genome shotgun (WGS) entry which is preliminary data.</text>
</comment>
<name>A0A8H6Y3H1_9AGAR</name>
<dbReference type="Proteomes" id="UP000623467">
    <property type="component" value="Unassembled WGS sequence"/>
</dbReference>